<dbReference type="EMBL" id="MU276527">
    <property type="protein sequence ID" value="KAI0038335.1"/>
    <property type="molecule type" value="Genomic_DNA"/>
</dbReference>
<evidence type="ECO:0000313" key="1">
    <source>
        <dbReference type="EMBL" id="KAI0038335.1"/>
    </source>
</evidence>
<accession>A0ACB8R2N2</accession>
<reference evidence="1" key="1">
    <citation type="submission" date="2021-02" db="EMBL/GenBank/DDBJ databases">
        <authorList>
            <consortium name="DOE Joint Genome Institute"/>
            <person name="Ahrendt S."/>
            <person name="Looney B.P."/>
            <person name="Miyauchi S."/>
            <person name="Morin E."/>
            <person name="Drula E."/>
            <person name="Courty P.E."/>
            <person name="Chicoki N."/>
            <person name="Fauchery L."/>
            <person name="Kohler A."/>
            <person name="Kuo A."/>
            <person name="Labutti K."/>
            <person name="Pangilinan J."/>
            <person name="Lipzen A."/>
            <person name="Riley R."/>
            <person name="Andreopoulos W."/>
            <person name="He G."/>
            <person name="Johnson J."/>
            <person name="Barry K.W."/>
            <person name="Grigoriev I.V."/>
            <person name="Nagy L."/>
            <person name="Hibbett D."/>
            <person name="Henrissat B."/>
            <person name="Matheny P.B."/>
            <person name="Labbe J."/>
            <person name="Martin F."/>
        </authorList>
    </citation>
    <scope>NUCLEOTIDE SEQUENCE</scope>
    <source>
        <strain evidence="1">FP105234-sp</strain>
    </source>
</reference>
<evidence type="ECO:0000313" key="2">
    <source>
        <dbReference type="Proteomes" id="UP000814033"/>
    </source>
</evidence>
<gene>
    <name evidence="1" type="ORF">FA95DRAFT_1613466</name>
</gene>
<comment type="caution">
    <text evidence="1">The sequence shown here is derived from an EMBL/GenBank/DDBJ whole genome shotgun (WGS) entry which is preliminary data.</text>
</comment>
<name>A0ACB8R2N2_9AGAM</name>
<organism evidence="1 2">
    <name type="scientific">Auriscalpium vulgare</name>
    <dbReference type="NCBI Taxonomy" id="40419"/>
    <lineage>
        <taxon>Eukaryota</taxon>
        <taxon>Fungi</taxon>
        <taxon>Dikarya</taxon>
        <taxon>Basidiomycota</taxon>
        <taxon>Agaricomycotina</taxon>
        <taxon>Agaricomycetes</taxon>
        <taxon>Russulales</taxon>
        <taxon>Auriscalpiaceae</taxon>
        <taxon>Auriscalpium</taxon>
    </lineage>
</organism>
<reference evidence="1" key="2">
    <citation type="journal article" date="2022" name="New Phytol.">
        <title>Evolutionary transition to the ectomycorrhizal habit in the genomes of a hyperdiverse lineage of mushroom-forming fungi.</title>
        <authorList>
            <person name="Looney B."/>
            <person name="Miyauchi S."/>
            <person name="Morin E."/>
            <person name="Drula E."/>
            <person name="Courty P.E."/>
            <person name="Kohler A."/>
            <person name="Kuo A."/>
            <person name="LaButti K."/>
            <person name="Pangilinan J."/>
            <person name="Lipzen A."/>
            <person name="Riley R."/>
            <person name="Andreopoulos W."/>
            <person name="He G."/>
            <person name="Johnson J."/>
            <person name="Nolan M."/>
            <person name="Tritt A."/>
            <person name="Barry K.W."/>
            <person name="Grigoriev I.V."/>
            <person name="Nagy L.G."/>
            <person name="Hibbett D."/>
            <person name="Henrissat B."/>
            <person name="Matheny P.B."/>
            <person name="Labbe J."/>
            <person name="Martin F.M."/>
        </authorList>
    </citation>
    <scope>NUCLEOTIDE SEQUENCE</scope>
    <source>
        <strain evidence="1">FP105234-sp</strain>
    </source>
</reference>
<proteinExistence type="predicted"/>
<dbReference type="Proteomes" id="UP000814033">
    <property type="component" value="Unassembled WGS sequence"/>
</dbReference>
<keyword evidence="2" id="KW-1185">Reference proteome</keyword>
<protein>
    <submittedName>
        <fullName evidence="1">Uncharacterized protein</fullName>
    </submittedName>
</protein>
<sequence length="297" mass="33348">MAPVSAEPPRSFTNQRTASLEAQTAAWHKVGAARATRVMSNELGDSWFSSSNADWIPPHPDSFPAYVFERSDGLRGHHEPTRVPQRYSESRPWLAYMWSRDTDDPARLSLVRDKQFRTVRWTPEPRQVAILPATAQLLIDEYEAALALAEVVDIRLLDNQHRIPADLRLDDDVFTDLRYGRHELHPTLIVCATVQRAIIELRGFALWASYTLAFRAGFITQQEPLLPVVGCWVNATDTHIWEALTYGGVPCWRVTPSRPKDPAAYHVLIGSIPAVTRASALCACAVSSALFTHVWTP</sequence>